<proteinExistence type="predicted"/>
<dbReference type="EMBL" id="KB311984">
    <property type="protein sequence ID" value="ELT88105.1"/>
    <property type="molecule type" value="Genomic_DNA"/>
</dbReference>
<name>R7T9N2_CAPTE</name>
<reference evidence="6" key="1">
    <citation type="submission" date="2012-12" db="EMBL/GenBank/DDBJ databases">
        <authorList>
            <person name="Hellsten U."/>
            <person name="Grimwood J."/>
            <person name="Chapman J.A."/>
            <person name="Shapiro H."/>
            <person name="Aerts A."/>
            <person name="Otillar R.P."/>
            <person name="Terry A.Y."/>
            <person name="Boore J.L."/>
            <person name="Simakov O."/>
            <person name="Marletaz F."/>
            <person name="Cho S.-J."/>
            <person name="Edsinger-Gonzales E."/>
            <person name="Havlak P."/>
            <person name="Kuo D.-H."/>
            <person name="Larsson T."/>
            <person name="Lv J."/>
            <person name="Arendt D."/>
            <person name="Savage R."/>
            <person name="Osoegawa K."/>
            <person name="de Jong P."/>
            <person name="Lindberg D.R."/>
            <person name="Seaver E.C."/>
            <person name="Weisblat D.A."/>
            <person name="Putnam N.H."/>
            <person name="Grigoriev I.V."/>
            <person name="Rokhsar D.S."/>
        </authorList>
    </citation>
    <scope>NUCLEOTIDE SEQUENCE</scope>
    <source>
        <strain evidence="6">I ESC-2004</strain>
    </source>
</reference>
<dbReference type="Proteomes" id="UP000014760">
    <property type="component" value="Unassembled WGS sequence"/>
</dbReference>
<evidence type="ECO:0000259" key="3">
    <source>
        <dbReference type="PROSITE" id="PS50025"/>
    </source>
</evidence>
<accession>R7T9N2</accession>
<evidence type="ECO:0000256" key="1">
    <source>
        <dbReference type="PROSITE-ProRule" id="PRU00122"/>
    </source>
</evidence>
<comment type="caution">
    <text evidence="1">Lacks conserved residue(s) required for the propagation of feature annotation.</text>
</comment>
<organism evidence="4">
    <name type="scientific">Capitella teleta</name>
    <name type="common">Polychaete worm</name>
    <dbReference type="NCBI Taxonomy" id="283909"/>
    <lineage>
        <taxon>Eukaryota</taxon>
        <taxon>Metazoa</taxon>
        <taxon>Spiralia</taxon>
        <taxon>Lophotrochozoa</taxon>
        <taxon>Annelida</taxon>
        <taxon>Polychaeta</taxon>
        <taxon>Sedentaria</taxon>
        <taxon>Scolecida</taxon>
        <taxon>Capitellidae</taxon>
        <taxon>Capitella</taxon>
    </lineage>
</organism>
<dbReference type="EMBL" id="AMQN01015514">
    <property type="status" value="NOT_ANNOTATED_CDS"/>
    <property type="molecule type" value="Genomic_DNA"/>
</dbReference>
<dbReference type="AlphaFoldDB" id="R7T9N2"/>
<dbReference type="EnsemblMetazoa" id="CapteT202740">
    <property type="protein sequence ID" value="CapteP202740"/>
    <property type="gene ID" value="CapteG202740"/>
</dbReference>
<feature type="region of interest" description="Disordered" evidence="2">
    <location>
        <begin position="127"/>
        <end position="167"/>
    </location>
</feature>
<dbReference type="SUPFAM" id="SSF49899">
    <property type="entry name" value="Concanavalin A-like lectins/glucanases"/>
    <property type="match status" value="1"/>
</dbReference>
<dbReference type="InterPro" id="IPR013320">
    <property type="entry name" value="ConA-like_dom_sf"/>
</dbReference>
<dbReference type="Gene3D" id="2.60.120.200">
    <property type="match status" value="1"/>
</dbReference>
<keyword evidence="6" id="KW-1185">Reference proteome</keyword>
<evidence type="ECO:0000313" key="6">
    <source>
        <dbReference type="Proteomes" id="UP000014760"/>
    </source>
</evidence>
<dbReference type="Pfam" id="PF02210">
    <property type="entry name" value="Laminin_G_2"/>
    <property type="match status" value="1"/>
</dbReference>
<reference evidence="5" key="3">
    <citation type="submission" date="2015-06" db="UniProtKB">
        <authorList>
            <consortium name="EnsemblMetazoa"/>
        </authorList>
    </citation>
    <scope>IDENTIFICATION</scope>
</reference>
<feature type="domain" description="Laminin G" evidence="3">
    <location>
        <begin position="1"/>
        <end position="97"/>
    </location>
</feature>
<protein>
    <recommendedName>
        <fullName evidence="3">Laminin G domain-containing protein</fullName>
    </recommendedName>
</protein>
<reference evidence="4 6" key="2">
    <citation type="journal article" date="2013" name="Nature">
        <title>Insights into bilaterian evolution from three spiralian genomes.</title>
        <authorList>
            <person name="Simakov O."/>
            <person name="Marletaz F."/>
            <person name="Cho S.J."/>
            <person name="Edsinger-Gonzales E."/>
            <person name="Havlak P."/>
            <person name="Hellsten U."/>
            <person name="Kuo D.H."/>
            <person name="Larsson T."/>
            <person name="Lv J."/>
            <person name="Arendt D."/>
            <person name="Savage R."/>
            <person name="Osoegawa K."/>
            <person name="de Jong P."/>
            <person name="Grimwood J."/>
            <person name="Chapman J.A."/>
            <person name="Shapiro H."/>
            <person name="Aerts A."/>
            <person name="Otillar R.P."/>
            <person name="Terry A.Y."/>
            <person name="Boore J.L."/>
            <person name="Grigoriev I.V."/>
            <person name="Lindberg D.R."/>
            <person name="Seaver E.C."/>
            <person name="Weisblat D.A."/>
            <person name="Putnam N.H."/>
            <person name="Rokhsar D.S."/>
        </authorList>
    </citation>
    <scope>NUCLEOTIDE SEQUENCE</scope>
    <source>
        <strain evidence="4 6">I ESC-2004</strain>
    </source>
</reference>
<dbReference type="InterPro" id="IPR001791">
    <property type="entry name" value="Laminin_G"/>
</dbReference>
<dbReference type="PROSITE" id="PS50025">
    <property type="entry name" value="LAM_G_DOMAIN"/>
    <property type="match status" value="1"/>
</dbReference>
<evidence type="ECO:0000313" key="4">
    <source>
        <dbReference type="EMBL" id="ELT88105.1"/>
    </source>
</evidence>
<evidence type="ECO:0000313" key="5">
    <source>
        <dbReference type="EnsemblMetazoa" id="CapteP202740"/>
    </source>
</evidence>
<sequence>MGDGKWHSVKAWRSPCCWHLSVDEKYIYEPIRTRPKTRNRRMWNTNVYLQGGHAFLGGRPGYSSNQFMGSIKNVKVNNRPIWLQRMQPKNGAAVARCESEEFTSFMQRVTAMTSPAEVLAEFYDMPGPQETENSNYDSESSFFDYERQRKKQKNPKWSVPYPGIGRR</sequence>
<evidence type="ECO:0000256" key="2">
    <source>
        <dbReference type="SAM" id="MobiDB-lite"/>
    </source>
</evidence>
<feature type="compositionally biased region" description="Polar residues" evidence="2">
    <location>
        <begin position="130"/>
        <end position="141"/>
    </location>
</feature>
<dbReference type="HOGENOM" id="CLU_1596111_0_0_1"/>
<gene>
    <name evidence="4" type="ORF">CAPTEDRAFT_202740</name>
</gene>